<keyword evidence="4" id="KW-0732">Signal</keyword>
<evidence type="ECO:0000256" key="3">
    <source>
        <dbReference type="ARBA" id="ARBA00023157"/>
    </source>
</evidence>
<evidence type="ECO:0000259" key="6">
    <source>
        <dbReference type="SMART" id="SM00848"/>
    </source>
</evidence>
<dbReference type="InterPro" id="IPR025661">
    <property type="entry name" value="Pept_asp_AS"/>
</dbReference>
<organism evidence="7">
    <name type="scientific">Leptocylindrus danicus</name>
    <dbReference type="NCBI Taxonomy" id="163516"/>
    <lineage>
        <taxon>Eukaryota</taxon>
        <taxon>Sar</taxon>
        <taxon>Stramenopiles</taxon>
        <taxon>Ochrophyta</taxon>
        <taxon>Bacillariophyta</taxon>
        <taxon>Coscinodiscophyceae</taxon>
        <taxon>Chaetocerotophycidae</taxon>
        <taxon>Leptocylindrales</taxon>
        <taxon>Leptocylindraceae</taxon>
        <taxon>Leptocylindrus</taxon>
    </lineage>
</organism>
<dbReference type="PROSITE" id="PS00640">
    <property type="entry name" value="THIOL_PROTEASE_ASN"/>
    <property type="match status" value="1"/>
</dbReference>
<dbReference type="Pfam" id="PF00112">
    <property type="entry name" value="Peptidase_C1"/>
    <property type="match status" value="1"/>
</dbReference>
<name>A0A7S2LQU4_9STRA</name>
<dbReference type="InterPro" id="IPR013201">
    <property type="entry name" value="Prot_inhib_I29"/>
</dbReference>
<dbReference type="SMART" id="SM00645">
    <property type="entry name" value="Pept_C1"/>
    <property type="match status" value="1"/>
</dbReference>
<sequence length="446" mass="48385">MRQSLPQTTLTALLLTLNTITTSTAAAPKHNELTNEYTFEQYITDFHKTYESSQEYERRRAIFETKLEVILAHNNRSDVTYKKGVNHFTDYEQNEGHFGHVKGLNNHAQSNTNANIQSPLASNAEIARALLSTSTTDDLPFDLSPVSELPKEVDWRTKGVVTAVKDQGSCGSCWAFAAMEALESHVALSTGTLFEFAPQELVSCMPNPMKCGGIGGCAGATVDLAFDFVMNNGGILEEFQMGYTSYYGKNGDCYVIDDDGAAVSPAMLRATTTTTTTTTSSVNDNPGPDPEGVKGAVATIEGYMLLTKNSYVELMNAVAKYGPVPISVAASPWKEYESGVFQMEGGYTAKNLDINHATVCVGYGTDEDTGLDYWLVRNSWKPTWGEGGYIRILREDPDEVDEDICGVDETPSHGSECIGGADSITVCGTSGILYENFIPMGGKLLI</sequence>
<evidence type="ECO:0008006" key="8">
    <source>
        <dbReference type="Google" id="ProtNLM"/>
    </source>
</evidence>
<dbReference type="PRINTS" id="PR00705">
    <property type="entry name" value="PAPAIN"/>
</dbReference>
<keyword evidence="3" id="KW-1015">Disulfide bond</keyword>
<accession>A0A7S2LQU4</accession>
<evidence type="ECO:0000259" key="5">
    <source>
        <dbReference type="SMART" id="SM00645"/>
    </source>
</evidence>
<protein>
    <recommendedName>
        <fullName evidence="8">Peptidase C1A papain C-terminal domain-containing protein</fullName>
    </recommendedName>
</protein>
<comment type="similarity">
    <text evidence="1">Belongs to the peptidase C1 family.</text>
</comment>
<dbReference type="GO" id="GO:0006508">
    <property type="term" value="P:proteolysis"/>
    <property type="evidence" value="ECO:0007669"/>
    <property type="project" value="InterPro"/>
</dbReference>
<dbReference type="GO" id="GO:0008234">
    <property type="term" value="F:cysteine-type peptidase activity"/>
    <property type="evidence" value="ECO:0007669"/>
    <property type="project" value="InterPro"/>
</dbReference>
<gene>
    <name evidence="7" type="ORF">LDAN0321_LOCUS20843</name>
</gene>
<dbReference type="EMBL" id="HBGY01033286">
    <property type="protein sequence ID" value="CAD9613631.1"/>
    <property type="molecule type" value="Transcribed_RNA"/>
</dbReference>
<feature type="domain" description="Cathepsin propeptide inhibitor" evidence="6">
    <location>
        <begin position="39"/>
        <end position="96"/>
    </location>
</feature>
<dbReference type="SMART" id="SM00848">
    <property type="entry name" value="Inhibitor_I29"/>
    <property type="match status" value="1"/>
</dbReference>
<evidence type="ECO:0000256" key="2">
    <source>
        <dbReference type="ARBA" id="ARBA00023145"/>
    </source>
</evidence>
<feature type="domain" description="Peptidase C1A papain C-terminal" evidence="5">
    <location>
        <begin position="149"/>
        <end position="415"/>
    </location>
</feature>
<dbReference type="Pfam" id="PF08246">
    <property type="entry name" value="Inhibitor_I29"/>
    <property type="match status" value="1"/>
</dbReference>
<dbReference type="InterPro" id="IPR000169">
    <property type="entry name" value="Pept_cys_AS"/>
</dbReference>
<dbReference type="CDD" id="cd02248">
    <property type="entry name" value="Peptidase_C1A"/>
    <property type="match status" value="1"/>
</dbReference>
<dbReference type="InterPro" id="IPR000668">
    <property type="entry name" value="Peptidase_C1A_C"/>
</dbReference>
<dbReference type="SUPFAM" id="SSF54001">
    <property type="entry name" value="Cysteine proteinases"/>
    <property type="match status" value="1"/>
</dbReference>
<dbReference type="InterPro" id="IPR013128">
    <property type="entry name" value="Peptidase_C1A"/>
</dbReference>
<evidence type="ECO:0000256" key="1">
    <source>
        <dbReference type="ARBA" id="ARBA00008455"/>
    </source>
</evidence>
<reference evidence="7" key="1">
    <citation type="submission" date="2021-01" db="EMBL/GenBank/DDBJ databases">
        <authorList>
            <person name="Corre E."/>
            <person name="Pelletier E."/>
            <person name="Niang G."/>
            <person name="Scheremetjew M."/>
            <person name="Finn R."/>
            <person name="Kale V."/>
            <person name="Holt S."/>
            <person name="Cochrane G."/>
            <person name="Meng A."/>
            <person name="Brown T."/>
            <person name="Cohen L."/>
        </authorList>
    </citation>
    <scope>NUCLEOTIDE SEQUENCE</scope>
    <source>
        <strain evidence="7">B650</strain>
    </source>
</reference>
<dbReference type="PROSITE" id="PS00139">
    <property type="entry name" value="THIOL_PROTEASE_CYS"/>
    <property type="match status" value="1"/>
</dbReference>
<dbReference type="AlphaFoldDB" id="A0A7S2LQU4"/>
<dbReference type="InterPro" id="IPR038765">
    <property type="entry name" value="Papain-like_cys_pep_sf"/>
</dbReference>
<dbReference type="InterPro" id="IPR039417">
    <property type="entry name" value="Peptidase_C1A_papain-like"/>
</dbReference>
<dbReference type="Gene3D" id="3.90.70.10">
    <property type="entry name" value="Cysteine proteinases"/>
    <property type="match status" value="1"/>
</dbReference>
<feature type="signal peptide" evidence="4">
    <location>
        <begin position="1"/>
        <end position="26"/>
    </location>
</feature>
<keyword evidence="2" id="KW-0865">Zymogen</keyword>
<dbReference type="PANTHER" id="PTHR12411">
    <property type="entry name" value="CYSTEINE PROTEASE FAMILY C1-RELATED"/>
    <property type="match status" value="1"/>
</dbReference>
<feature type="chain" id="PRO_5031286710" description="Peptidase C1A papain C-terminal domain-containing protein" evidence="4">
    <location>
        <begin position="27"/>
        <end position="446"/>
    </location>
</feature>
<evidence type="ECO:0000256" key="4">
    <source>
        <dbReference type="SAM" id="SignalP"/>
    </source>
</evidence>
<evidence type="ECO:0000313" key="7">
    <source>
        <dbReference type="EMBL" id="CAD9613631.1"/>
    </source>
</evidence>
<proteinExistence type="inferred from homology"/>